<protein>
    <submittedName>
        <fullName evidence="1">Uncharacterized protein</fullName>
    </submittedName>
</protein>
<name>A0A5B7EUA7_PORTR</name>
<dbReference type="Proteomes" id="UP000324222">
    <property type="component" value="Unassembled WGS sequence"/>
</dbReference>
<dbReference type="EMBL" id="VSRR010003597">
    <property type="protein sequence ID" value="MPC36746.1"/>
    <property type="molecule type" value="Genomic_DNA"/>
</dbReference>
<comment type="caution">
    <text evidence="1">The sequence shown here is derived from an EMBL/GenBank/DDBJ whole genome shotgun (WGS) entry which is preliminary data.</text>
</comment>
<organism evidence="1 2">
    <name type="scientific">Portunus trituberculatus</name>
    <name type="common">Swimming crab</name>
    <name type="synonym">Neptunus trituberculatus</name>
    <dbReference type="NCBI Taxonomy" id="210409"/>
    <lineage>
        <taxon>Eukaryota</taxon>
        <taxon>Metazoa</taxon>
        <taxon>Ecdysozoa</taxon>
        <taxon>Arthropoda</taxon>
        <taxon>Crustacea</taxon>
        <taxon>Multicrustacea</taxon>
        <taxon>Malacostraca</taxon>
        <taxon>Eumalacostraca</taxon>
        <taxon>Eucarida</taxon>
        <taxon>Decapoda</taxon>
        <taxon>Pleocyemata</taxon>
        <taxon>Brachyura</taxon>
        <taxon>Eubrachyura</taxon>
        <taxon>Portunoidea</taxon>
        <taxon>Portunidae</taxon>
        <taxon>Portuninae</taxon>
        <taxon>Portunus</taxon>
    </lineage>
</organism>
<keyword evidence="2" id="KW-1185">Reference proteome</keyword>
<evidence type="ECO:0000313" key="2">
    <source>
        <dbReference type="Proteomes" id="UP000324222"/>
    </source>
</evidence>
<sequence length="68" mass="7546">MVCVLRAAALVGQCDYLVSASCKPALQGVVGWLCCLSPRLSRRQQMLETPQRSFSFLMQEGKVAKEKQ</sequence>
<evidence type="ECO:0000313" key="1">
    <source>
        <dbReference type="EMBL" id="MPC36746.1"/>
    </source>
</evidence>
<gene>
    <name evidence="1" type="ORF">E2C01_030214</name>
</gene>
<accession>A0A5B7EUA7</accession>
<dbReference type="AlphaFoldDB" id="A0A5B7EUA7"/>
<reference evidence="1 2" key="1">
    <citation type="submission" date="2019-05" db="EMBL/GenBank/DDBJ databases">
        <title>Another draft genome of Portunus trituberculatus and its Hox gene families provides insights of decapod evolution.</title>
        <authorList>
            <person name="Jeong J.-H."/>
            <person name="Song I."/>
            <person name="Kim S."/>
            <person name="Choi T."/>
            <person name="Kim D."/>
            <person name="Ryu S."/>
            <person name="Kim W."/>
        </authorList>
    </citation>
    <scope>NUCLEOTIDE SEQUENCE [LARGE SCALE GENOMIC DNA]</scope>
    <source>
        <tissue evidence="1">Muscle</tissue>
    </source>
</reference>
<proteinExistence type="predicted"/>